<dbReference type="OrthoDB" id="2020634at2759"/>
<evidence type="ECO:0000313" key="20">
    <source>
        <dbReference type="EMBL" id="KAJ2756814.1"/>
    </source>
</evidence>
<feature type="transmembrane region" description="Helical" evidence="19">
    <location>
        <begin position="858"/>
        <end position="879"/>
    </location>
</feature>
<evidence type="ECO:0000256" key="19">
    <source>
        <dbReference type="SAM" id="Phobius"/>
    </source>
</evidence>
<dbReference type="PANTHER" id="PTHR13038:SF10">
    <property type="entry name" value="AUTOPHAGY-RELATED PROTEIN 9"/>
    <property type="match status" value="1"/>
</dbReference>
<keyword evidence="7" id="KW-0813">Transport</keyword>
<feature type="transmembrane region" description="Helical" evidence="19">
    <location>
        <begin position="670"/>
        <end position="692"/>
    </location>
</feature>
<evidence type="ECO:0000256" key="4">
    <source>
        <dbReference type="ARBA" id="ARBA00004653"/>
    </source>
</evidence>
<feature type="compositionally biased region" description="Polar residues" evidence="18">
    <location>
        <begin position="248"/>
        <end position="262"/>
    </location>
</feature>
<dbReference type="GO" id="GO:0006869">
    <property type="term" value="P:lipid transport"/>
    <property type="evidence" value="ECO:0007669"/>
    <property type="project" value="UniProtKB-KW"/>
</dbReference>
<feature type="region of interest" description="Disordered" evidence="18">
    <location>
        <begin position="1017"/>
        <end position="1040"/>
    </location>
</feature>
<evidence type="ECO:0000256" key="10">
    <source>
        <dbReference type="ARBA" id="ARBA00023006"/>
    </source>
</evidence>
<evidence type="ECO:0000256" key="12">
    <source>
        <dbReference type="ARBA" id="ARBA00023055"/>
    </source>
</evidence>
<feature type="compositionally biased region" description="Polar residues" evidence="18">
    <location>
        <begin position="100"/>
        <end position="111"/>
    </location>
</feature>
<dbReference type="GO" id="GO:0005776">
    <property type="term" value="C:autophagosome"/>
    <property type="evidence" value="ECO:0007669"/>
    <property type="project" value="TreeGrafter"/>
</dbReference>
<sequence length="1150" mass="126317">MSVAGCDRPATIGRSAIPHRHPLNTSAHQSPHMSAASDDDGESDHESDGGDSHGAAPESIDDTASLDYDDDSHSCASIASDSSTAVGGESHATFQEAESETSASKGTSPFLSDSELNRALLEIREFGRNMNISLLDDEIPQQEPPATNRAQQPTAAIPATAVAVARSPPPSSSTGTAANAANAHIRGLTSTLSGRRQRFDSIPQDQYYSSSPASTVPEGDGSYSRPHAHIYDSQTPAGIVPVLGARGESNNANQDAHGQRQAQVKFLSREHSPALGQQGRGSGGLPSNADRRRGGYANSGYARNNRNSNDDDDDDAPPPDSLLIEVPEQSEGSPHGPTHHQDAGPAGFVRRAARAVHTRIQDISSQAADAPRLGGPMPPPRHRSQATYGDGRAFSVAGDASTAWSRRSIRQPRARDNTALSYRERALRAWRDAKHQDEFFCRVYAYYTGKGALTLILTRFLQLATLVFVVALSTFVFGCIDHAKVRKQKSLSAVIIPQCTSNFSLPTTLFLWAFGAFWIAQLVRTLLDIPPLLEIRAFFTEVLGVQPADIGTIAWHEVVNRMVTLREVEIREYRNLTKSRILGYRLTADGIVNRIMRRENYMLALFNKDLLDISVPGLGKEQVLTKALEWNLSFCLMNYLFDERGQLRRRFLKESNRAILSEGLRRRFKFMAAINMMFAPFIVLFLVLYSFLRYFEELYHEPGTLSSRAFTPYAKYKFRNFNEVPHSFRARLNSAHPKAALYLSQFRNDALIAVARFVSFVAGSFTALLIVFTVVDNELSLEFEISGHRTVLFYIGLFSAILAAARGMIPTEEQEYLHPAWIIRDALEDLQYMEPEWRGKLDTTMVRRRFESLFTYKLLIFFHELLGVVTAPFIMLFSLPDCAEKVIDFFREFTVNVDGLGYVCSFAAFDFEKHGNVKFSAPTRAPGEHLASKNGKMEQSFLAFKAGYPEWQPRDQAASIYLQRAQNAQQDLWRMGSVVSGAGWQGRLLQQQRMAGSIYPTGASLYRAPNANLGAAMSRIPEDGTNGAPPAPSSGERPAGNMARSQFAFLPPGFAGPSQHHSQQVLASQAMLPFGPTLGGPSPAGKGKQPQATGQAESAAPTDRLALSSLPLVASPELGNSLDMSVNAGRTAPHAGLFSIVNQLYEQQMM</sequence>
<keyword evidence="8 19" id="KW-0812">Transmembrane</keyword>
<feature type="compositionally biased region" description="Polar residues" evidence="18">
    <location>
        <begin position="203"/>
        <end position="214"/>
    </location>
</feature>
<dbReference type="PANTHER" id="PTHR13038">
    <property type="entry name" value="APG9 AUTOPHAGY 9"/>
    <property type="match status" value="1"/>
</dbReference>
<comment type="subcellular location">
    <subcellularLocation>
        <location evidence="1">Cytoplasmic vesicle membrane</location>
        <topology evidence="1">Multi-pass membrane protein</topology>
    </subcellularLocation>
    <subcellularLocation>
        <location evidence="2">Endoplasmic reticulum membrane</location>
        <topology evidence="2">Multi-pass membrane protein</topology>
    </subcellularLocation>
    <subcellularLocation>
        <location evidence="4">Golgi apparatus membrane</location>
        <topology evidence="4">Multi-pass membrane protein</topology>
    </subcellularLocation>
    <subcellularLocation>
        <location evidence="3">Preautophagosomal structure membrane</location>
        <topology evidence="3">Multi-pass membrane protein</topology>
    </subcellularLocation>
</comment>
<evidence type="ECO:0000256" key="2">
    <source>
        <dbReference type="ARBA" id="ARBA00004477"/>
    </source>
</evidence>
<evidence type="ECO:0000256" key="1">
    <source>
        <dbReference type="ARBA" id="ARBA00004439"/>
    </source>
</evidence>
<feature type="compositionally biased region" description="Low complexity" evidence="18">
    <location>
        <begin position="150"/>
        <end position="182"/>
    </location>
</feature>
<comment type="catalytic activity">
    <reaction evidence="17">
        <text>a 1,2-diacyl-sn-glycero-3-phosphocholine(in) = a 1,2-diacyl-sn-glycero-3-phosphocholine(out)</text>
        <dbReference type="Rhea" id="RHEA:38571"/>
        <dbReference type="ChEBI" id="CHEBI:57643"/>
    </reaction>
</comment>
<feature type="region of interest" description="Disordered" evidence="18">
    <location>
        <begin position="135"/>
        <end position="182"/>
    </location>
</feature>
<gene>
    <name evidence="20" type="primary">ATG9</name>
    <name evidence="20" type="ORF">GGI19_000540</name>
</gene>
<comment type="catalytic activity">
    <reaction evidence="15">
        <text>a 1,2-diacyl-sn-glycero-3-phosphoethanolamine(in) = a 1,2-diacyl-sn-glycero-3-phosphoethanolamine(out)</text>
        <dbReference type="Rhea" id="RHEA:38895"/>
        <dbReference type="ChEBI" id="CHEBI:64612"/>
    </reaction>
</comment>
<dbReference type="GO" id="GO:0030659">
    <property type="term" value="C:cytoplasmic vesicle membrane"/>
    <property type="evidence" value="ECO:0007669"/>
    <property type="project" value="UniProtKB-SubCell"/>
</dbReference>
<feature type="transmembrane region" description="Helical" evidence="19">
    <location>
        <begin position="460"/>
        <end position="480"/>
    </location>
</feature>
<keyword evidence="11" id="KW-0333">Golgi apparatus</keyword>
<organism evidence="20 21">
    <name type="scientific">Coemansia pectinata</name>
    <dbReference type="NCBI Taxonomy" id="1052879"/>
    <lineage>
        <taxon>Eukaryota</taxon>
        <taxon>Fungi</taxon>
        <taxon>Fungi incertae sedis</taxon>
        <taxon>Zoopagomycota</taxon>
        <taxon>Kickxellomycotina</taxon>
        <taxon>Kickxellomycetes</taxon>
        <taxon>Kickxellales</taxon>
        <taxon>Kickxellaceae</taxon>
        <taxon>Coemansia</taxon>
    </lineage>
</organism>
<feature type="compositionally biased region" description="Low complexity" evidence="18">
    <location>
        <begin position="74"/>
        <end position="85"/>
    </location>
</feature>
<comment type="similarity">
    <text evidence="5">Belongs to the ATG9 family.</text>
</comment>
<dbReference type="GO" id="GO:0061709">
    <property type="term" value="P:reticulophagy"/>
    <property type="evidence" value="ECO:0007669"/>
    <property type="project" value="TreeGrafter"/>
</dbReference>
<dbReference type="GO" id="GO:0000422">
    <property type="term" value="P:autophagy of mitochondrion"/>
    <property type="evidence" value="ECO:0007669"/>
    <property type="project" value="TreeGrafter"/>
</dbReference>
<proteinExistence type="inferred from homology"/>
<evidence type="ECO:0000313" key="21">
    <source>
        <dbReference type="Proteomes" id="UP001140011"/>
    </source>
</evidence>
<evidence type="ECO:0000256" key="15">
    <source>
        <dbReference type="ARBA" id="ARBA00024615"/>
    </source>
</evidence>
<feature type="compositionally biased region" description="Polar residues" evidence="18">
    <location>
        <begin position="23"/>
        <end position="32"/>
    </location>
</feature>
<dbReference type="Proteomes" id="UP001140011">
    <property type="component" value="Unassembled WGS sequence"/>
</dbReference>
<feature type="region of interest" description="Disordered" evidence="18">
    <location>
        <begin position="201"/>
        <end position="229"/>
    </location>
</feature>
<evidence type="ECO:0000256" key="6">
    <source>
        <dbReference type="ARBA" id="ARBA00018074"/>
    </source>
</evidence>
<comment type="caution">
    <text evidence="20">The sequence shown here is derived from an EMBL/GenBank/DDBJ whole genome shotgun (WGS) entry which is preliminary data.</text>
</comment>
<evidence type="ECO:0000256" key="3">
    <source>
        <dbReference type="ARBA" id="ARBA00004511"/>
    </source>
</evidence>
<comment type="catalytic activity">
    <reaction evidence="16">
        <text>a 1,2-diacyl-sn-glycero-3-phospho-(1D-myo-inositol-3-phosphate)(in) = a 1,2-diacyl-sn-glycero-3-phospho-(1D-myo-inositol-3-phosphate)(out)</text>
        <dbReference type="Rhea" id="RHEA:67920"/>
        <dbReference type="ChEBI" id="CHEBI:58088"/>
    </reaction>
</comment>
<dbReference type="GO" id="GO:0034045">
    <property type="term" value="C:phagophore assembly site membrane"/>
    <property type="evidence" value="ECO:0007669"/>
    <property type="project" value="UniProtKB-SubCell"/>
</dbReference>
<reference evidence="20" key="1">
    <citation type="submission" date="2022-07" db="EMBL/GenBank/DDBJ databases">
        <title>Phylogenomic reconstructions and comparative analyses of Kickxellomycotina fungi.</title>
        <authorList>
            <person name="Reynolds N.K."/>
            <person name="Stajich J.E."/>
            <person name="Barry K."/>
            <person name="Grigoriev I.V."/>
            <person name="Crous P."/>
            <person name="Smith M.E."/>
        </authorList>
    </citation>
    <scope>NUCLEOTIDE SEQUENCE</scope>
    <source>
        <strain evidence="20">BCRC 34297</strain>
    </source>
</reference>
<dbReference type="GO" id="GO:0005789">
    <property type="term" value="C:endoplasmic reticulum membrane"/>
    <property type="evidence" value="ECO:0007669"/>
    <property type="project" value="UniProtKB-SubCell"/>
</dbReference>
<feature type="transmembrane region" description="Helical" evidence="19">
    <location>
        <begin position="791"/>
        <end position="809"/>
    </location>
</feature>
<dbReference type="EMBL" id="JANBUH010000015">
    <property type="protein sequence ID" value="KAJ2756814.1"/>
    <property type="molecule type" value="Genomic_DNA"/>
</dbReference>
<protein>
    <recommendedName>
        <fullName evidence="6">Autophagy-related protein 9</fullName>
    </recommendedName>
</protein>
<comment type="catalytic activity">
    <reaction evidence="14">
        <text>a 1,2-diacyl-sn-glycero-3-phospho-L-serine(in) = a 1,2-diacyl-sn-glycero-3-phospho-L-serine(out)</text>
        <dbReference type="Rhea" id="RHEA:38663"/>
        <dbReference type="ChEBI" id="CHEBI:57262"/>
    </reaction>
</comment>
<keyword evidence="13 19" id="KW-0472">Membrane</keyword>
<name>A0A9W8H581_9FUNG</name>
<evidence type="ECO:0000256" key="9">
    <source>
        <dbReference type="ARBA" id="ARBA00022989"/>
    </source>
</evidence>
<evidence type="ECO:0000256" key="11">
    <source>
        <dbReference type="ARBA" id="ARBA00023034"/>
    </source>
</evidence>
<feature type="transmembrane region" description="Helical" evidence="19">
    <location>
        <begin position="750"/>
        <end position="771"/>
    </location>
</feature>
<evidence type="ECO:0000256" key="14">
    <source>
        <dbReference type="ARBA" id="ARBA00024479"/>
    </source>
</evidence>
<dbReference type="InterPro" id="IPR007241">
    <property type="entry name" value="Autophagy-rel_prot_9"/>
</dbReference>
<evidence type="ECO:0000256" key="8">
    <source>
        <dbReference type="ARBA" id="ARBA00022692"/>
    </source>
</evidence>
<evidence type="ECO:0000256" key="5">
    <source>
        <dbReference type="ARBA" id="ARBA00006185"/>
    </source>
</evidence>
<accession>A0A9W8H581</accession>
<feature type="region of interest" description="Disordered" evidence="18">
    <location>
        <begin position="241"/>
        <end position="387"/>
    </location>
</feature>
<evidence type="ECO:0000256" key="16">
    <source>
        <dbReference type="ARBA" id="ARBA00024621"/>
    </source>
</evidence>
<dbReference type="GO" id="GO:0034497">
    <property type="term" value="P:protein localization to phagophore assembly site"/>
    <property type="evidence" value="ECO:0007669"/>
    <property type="project" value="TreeGrafter"/>
</dbReference>
<dbReference type="GO" id="GO:0034727">
    <property type="term" value="P:piecemeal microautophagy of the nucleus"/>
    <property type="evidence" value="ECO:0007669"/>
    <property type="project" value="TreeGrafter"/>
</dbReference>
<keyword evidence="12" id="KW-0445">Lipid transport</keyword>
<dbReference type="AlphaFoldDB" id="A0A9W8H581"/>
<feature type="region of interest" description="Disordered" evidence="18">
    <location>
        <begin position="1"/>
        <end position="113"/>
    </location>
</feature>
<dbReference type="GO" id="GO:0000139">
    <property type="term" value="C:Golgi membrane"/>
    <property type="evidence" value="ECO:0007669"/>
    <property type="project" value="UniProtKB-SubCell"/>
</dbReference>
<dbReference type="Pfam" id="PF04109">
    <property type="entry name" value="ATG9"/>
    <property type="match status" value="1"/>
</dbReference>
<evidence type="ECO:0000256" key="13">
    <source>
        <dbReference type="ARBA" id="ARBA00023136"/>
    </source>
</evidence>
<evidence type="ECO:0000256" key="7">
    <source>
        <dbReference type="ARBA" id="ARBA00022448"/>
    </source>
</evidence>
<keyword evidence="10" id="KW-0072">Autophagy</keyword>
<evidence type="ECO:0000256" key="17">
    <source>
        <dbReference type="ARBA" id="ARBA00024631"/>
    </source>
</evidence>
<evidence type="ECO:0000256" key="18">
    <source>
        <dbReference type="SAM" id="MobiDB-lite"/>
    </source>
</evidence>
<feature type="transmembrane region" description="Helical" evidence="19">
    <location>
        <begin position="501"/>
        <end position="523"/>
    </location>
</feature>
<keyword evidence="21" id="KW-1185">Reference proteome</keyword>
<keyword evidence="9 19" id="KW-1133">Transmembrane helix</keyword>
<feature type="region of interest" description="Disordered" evidence="18">
    <location>
        <begin position="1072"/>
        <end position="1102"/>
    </location>
</feature>